<dbReference type="Proteomes" id="UP001501578">
    <property type="component" value="Unassembled WGS sequence"/>
</dbReference>
<dbReference type="EMBL" id="BAAAHQ010000011">
    <property type="protein sequence ID" value="GAA0926331.1"/>
    <property type="molecule type" value="Genomic_DNA"/>
</dbReference>
<proteinExistence type="predicted"/>
<evidence type="ECO:0000256" key="1">
    <source>
        <dbReference type="SAM" id="MobiDB-lite"/>
    </source>
</evidence>
<gene>
    <name evidence="2" type="ORF">GCM10009560_28260</name>
</gene>
<organism evidence="2 3">
    <name type="scientific">Nonomuraea longicatena</name>
    <dbReference type="NCBI Taxonomy" id="83682"/>
    <lineage>
        <taxon>Bacteria</taxon>
        <taxon>Bacillati</taxon>
        <taxon>Actinomycetota</taxon>
        <taxon>Actinomycetes</taxon>
        <taxon>Streptosporangiales</taxon>
        <taxon>Streptosporangiaceae</taxon>
        <taxon>Nonomuraea</taxon>
    </lineage>
</organism>
<evidence type="ECO:0000313" key="2">
    <source>
        <dbReference type="EMBL" id="GAA0926331.1"/>
    </source>
</evidence>
<evidence type="ECO:0000313" key="3">
    <source>
        <dbReference type="Proteomes" id="UP001501578"/>
    </source>
</evidence>
<name>A0ABP3ZRU9_9ACTN</name>
<comment type="caution">
    <text evidence="2">The sequence shown here is derived from an EMBL/GenBank/DDBJ whole genome shotgun (WGS) entry which is preliminary data.</text>
</comment>
<feature type="region of interest" description="Disordered" evidence="1">
    <location>
        <begin position="453"/>
        <end position="474"/>
    </location>
</feature>
<feature type="compositionally biased region" description="Pro residues" evidence="1">
    <location>
        <begin position="460"/>
        <end position="473"/>
    </location>
</feature>
<accession>A0ABP3ZRU9</accession>
<sequence length="764" mass="81012">MTPSPQHPARDTIPLGDIELHDDYLPALPAGDYRVEVTHTLGTGQPGDREFTTVQNLTVRGPQVAIDPSAVLARQPPDASRGRFAEVLPHVVLGDPMLPWERTLRGAGSGTPWLALLVLTDDQFVGGADAPTRTVSGTVGDFLAADPAVLKPDLKRKADVGTADPCVYIQVAAEDFRAVVPRLDELRFLAHCRGANTGDRPILGLQEDGLFAVVVANRFPSAATDATRNIVHLVALEGHERILVADPDFQGRTSVALLSLASWSFWAYPDPQADFADLAEGLTRTPDGAPAGRQDMWLRLASPYPDADGTPAPRRQVARRINDGYVPLPYLTRSGEATYGWYRGPLTPVVPTATPAAARATAADALIGYDPAWGGFDLSLATAFETGRSLTVADAAFAQHLLAFKHAARHLVDTLYHQATSNHLPQDGDGPRTARDAFGAFLDGGLLTALGASPGRPAAPWSPPPPTAPPPDPAQALRDFLGSDATRAALAEALADGDGLKEHFDPVVRWLGRLMLLYPVPFTHLVPDERMLPKESLRFFHLDPGWLDALVSGALSPGAQSSRDTVQDEVVAAAVRVAAARTAAAHRDTLRGTDPAARDGLGPVSGLLLRSALVSGWPNLVVRAVGADGEPLPVLRMDHLSPTVLLCLFDGLPAMTELREPQEGFRFGVEDHGLIPLRNMLPPRSSADRGLGAQIGTDVTFPVLDHLRPGGRVLDLGSLVPALAAALEAAHGAAVGPVGPADLAMQMVKVPEAIHFAGPDGARR</sequence>
<protein>
    <submittedName>
        <fullName evidence="2">Uncharacterized protein</fullName>
    </submittedName>
</protein>
<reference evidence="3" key="1">
    <citation type="journal article" date="2019" name="Int. J. Syst. Evol. Microbiol.">
        <title>The Global Catalogue of Microorganisms (GCM) 10K type strain sequencing project: providing services to taxonomists for standard genome sequencing and annotation.</title>
        <authorList>
            <consortium name="The Broad Institute Genomics Platform"/>
            <consortium name="The Broad Institute Genome Sequencing Center for Infectious Disease"/>
            <person name="Wu L."/>
            <person name="Ma J."/>
        </authorList>
    </citation>
    <scope>NUCLEOTIDE SEQUENCE [LARGE SCALE GENOMIC DNA]</scope>
    <source>
        <strain evidence="3">JCM 11136</strain>
    </source>
</reference>
<keyword evidence="3" id="KW-1185">Reference proteome</keyword>
<dbReference type="RefSeq" id="WP_343950279.1">
    <property type="nucleotide sequence ID" value="NZ_BAAAHQ010000011.1"/>
</dbReference>